<feature type="transmembrane region" description="Helical" evidence="1">
    <location>
        <begin position="446"/>
        <end position="465"/>
    </location>
</feature>
<dbReference type="InterPro" id="IPR056337">
    <property type="entry name" value="LHD_YVC1"/>
</dbReference>
<comment type="caution">
    <text evidence="3">The sequence shown here is derived from an EMBL/GenBank/DDBJ whole genome shotgun (WGS) entry which is preliminary data.</text>
</comment>
<accession>A8NYJ4</accession>
<evidence type="ECO:0000313" key="4">
    <source>
        <dbReference type="Proteomes" id="UP000001861"/>
    </source>
</evidence>
<feature type="transmembrane region" description="Helical" evidence="1">
    <location>
        <begin position="368"/>
        <end position="388"/>
    </location>
</feature>
<dbReference type="InterPro" id="IPR052971">
    <property type="entry name" value="TRP_calcium_channel"/>
</dbReference>
<keyword evidence="1" id="KW-0812">Transmembrane</keyword>
<dbReference type="KEGG" id="cci:CC1G_01355"/>
<evidence type="ECO:0000256" key="1">
    <source>
        <dbReference type="SAM" id="Phobius"/>
    </source>
</evidence>
<keyword evidence="4" id="KW-1185">Reference proteome</keyword>
<dbReference type="PANTHER" id="PTHR35859:SF4">
    <property type="entry name" value="MEMBRANE CHANNEL PROTEIN, PUTATIVE (AFU_ORTHOLOGUE AFUA_6G11300)-RELATED"/>
    <property type="match status" value="1"/>
</dbReference>
<protein>
    <submittedName>
        <fullName evidence="3">Calcium activated cation channel</fullName>
    </submittedName>
</protein>
<proteinExistence type="predicted"/>
<dbReference type="eggNOG" id="ENOG502QTER">
    <property type="taxonomic scope" value="Eukaryota"/>
</dbReference>
<keyword evidence="1" id="KW-1133">Transmembrane helix</keyword>
<keyword evidence="1" id="KW-0472">Membrane</keyword>
<feature type="domain" description="YVC1 N-terminal linker helical" evidence="2">
    <location>
        <begin position="35"/>
        <end position="213"/>
    </location>
</feature>
<dbReference type="HOGENOM" id="CLU_014123_1_0_1"/>
<dbReference type="InParanoid" id="A8NYJ4"/>
<feature type="transmembrane region" description="Helical" evidence="1">
    <location>
        <begin position="531"/>
        <end position="550"/>
    </location>
</feature>
<dbReference type="Proteomes" id="UP000001861">
    <property type="component" value="Unassembled WGS sequence"/>
</dbReference>
<dbReference type="EMBL" id="AACS02000005">
    <property type="protein sequence ID" value="EAU84359.2"/>
    <property type="molecule type" value="Genomic_DNA"/>
</dbReference>
<feature type="transmembrane region" description="Helical" evidence="1">
    <location>
        <begin position="291"/>
        <end position="309"/>
    </location>
</feature>
<evidence type="ECO:0000259" key="2">
    <source>
        <dbReference type="Pfam" id="PF23190"/>
    </source>
</evidence>
<reference evidence="3 4" key="1">
    <citation type="journal article" date="2010" name="Proc. Natl. Acad. Sci. U.S.A.">
        <title>Insights into evolution of multicellular fungi from the assembled chromosomes of the mushroom Coprinopsis cinerea (Coprinus cinereus).</title>
        <authorList>
            <person name="Stajich J.E."/>
            <person name="Wilke S.K."/>
            <person name="Ahren D."/>
            <person name="Au C.H."/>
            <person name="Birren B.W."/>
            <person name="Borodovsky M."/>
            <person name="Burns C."/>
            <person name="Canback B."/>
            <person name="Casselton L.A."/>
            <person name="Cheng C.K."/>
            <person name="Deng J."/>
            <person name="Dietrich F.S."/>
            <person name="Fargo D.C."/>
            <person name="Farman M.L."/>
            <person name="Gathman A.C."/>
            <person name="Goldberg J."/>
            <person name="Guigo R."/>
            <person name="Hoegger P.J."/>
            <person name="Hooker J.B."/>
            <person name="Huggins A."/>
            <person name="James T.Y."/>
            <person name="Kamada T."/>
            <person name="Kilaru S."/>
            <person name="Kodira C."/>
            <person name="Kues U."/>
            <person name="Kupfer D."/>
            <person name="Kwan H.S."/>
            <person name="Lomsadze A."/>
            <person name="Li W."/>
            <person name="Lilly W.W."/>
            <person name="Ma L.J."/>
            <person name="Mackey A.J."/>
            <person name="Manning G."/>
            <person name="Martin F."/>
            <person name="Muraguchi H."/>
            <person name="Natvig D.O."/>
            <person name="Palmerini H."/>
            <person name="Ramesh M.A."/>
            <person name="Rehmeyer C.J."/>
            <person name="Roe B.A."/>
            <person name="Shenoy N."/>
            <person name="Stanke M."/>
            <person name="Ter-Hovhannisyan V."/>
            <person name="Tunlid A."/>
            <person name="Velagapudi R."/>
            <person name="Vision T.J."/>
            <person name="Zeng Q."/>
            <person name="Zolan M.E."/>
            <person name="Pukkila P.J."/>
        </authorList>
    </citation>
    <scope>NUCLEOTIDE SEQUENCE [LARGE SCALE GENOMIC DNA]</scope>
    <source>
        <strain evidence="4">Okayama-7 / 130 / ATCC MYA-4618 / FGSC 9003</strain>
    </source>
</reference>
<dbReference type="PANTHER" id="PTHR35859">
    <property type="entry name" value="NONSELECTIVE CATION CHANNEL PROTEIN"/>
    <property type="match status" value="1"/>
</dbReference>
<dbReference type="Pfam" id="PF23190">
    <property type="entry name" value="LHD_TRPY1"/>
    <property type="match status" value="1"/>
</dbReference>
<dbReference type="VEuPathDB" id="FungiDB:CC1G_01355"/>
<dbReference type="RefSeq" id="XP_001837443.2">
    <property type="nucleotide sequence ID" value="XM_001837391.2"/>
</dbReference>
<dbReference type="OrthoDB" id="301415at2759"/>
<dbReference type="OMA" id="YQKCIKY"/>
<feature type="transmembrane region" description="Helical" evidence="1">
    <location>
        <begin position="255"/>
        <end position="271"/>
    </location>
</feature>
<dbReference type="AlphaFoldDB" id="A8NYJ4"/>
<dbReference type="GeneID" id="6013999"/>
<organism evidence="3 4">
    <name type="scientific">Coprinopsis cinerea (strain Okayama-7 / 130 / ATCC MYA-4618 / FGSC 9003)</name>
    <name type="common">Inky cap fungus</name>
    <name type="synonym">Hormographiella aspergillata</name>
    <dbReference type="NCBI Taxonomy" id="240176"/>
    <lineage>
        <taxon>Eukaryota</taxon>
        <taxon>Fungi</taxon>
        <taxon>Dikarya</taxon>
        <taxon>Basidiomycota</taxon>
        <taxon>Agaricomycotina</taxon>
        <taxon>Agaricomycetes</taxon>
        <taxon>Agaricomycetidae</taxon>
        <taxon>Agaricales</taxon>
        <taxon>Agaricineae</taxon>
        <taxon>Psathyrellaceae</taxon>
        <taxon>Coprinopsis</taxon>
    </lineage>
</organism>
<evidence type="ECO:0000313" key="3">
    <source>
        <dbReference type="EMBL" id="EAU84359.2"/>
    </source>
</evidence>
<name>A8NYJ4_COPC7</name>
<sequence>MPGYLNSSARNGGDAERASLMSNVDEPKPSPQTLTKLVRRLRALTLALLPLEVEPSEINVPTSRVITPQVIAAYRAAAGDFQDALPYCLLRARAEFMWDANHNYADYDENVARAVACEVLARRIVHIVEPDRLGPIMARRYQHVQIDGDISEMSSTLELAIDQHCTIFLSSTEAQDVVNDLWRGDLVQKNMANGDVDYIRYSDNVEHSFWGHLDISRLSVPRYQNMFRIVIWLFFLVVYSQAVREPLEKAQDQHWDGWEVILYFMSLSFIIEDTHKFFSLLKFVTWRAFTFWNFVSFVTDSLLTAAFIFRVMSVYGDGDHQTLFKLRSFQVLSFVAPLIWMKLVTVFDGYKYIGTMQICVARMLKESGIFFALLSVLALGFTQGLYALDAADGAAESVSEVWFAEILNRPLLNPTTIQVVNLLVQALLQAPDYQRYSASPTGLTLYYLWSAVTAIVLLNVLISLFSSAYADVVEDAEAQYLAFFASKTIGMIRAPDSFVYPAPFNIIETFFIAPFEFFPIIHLSKKNYAKLNRYVMGMLFFIPLTIIAVYESALDPTKNGWMNNWFRGNDEGADDSPEYRNPTVDDPALEGKQISRVPFEELVKVFPNTAQSSEATILKEIDSLKQQIEALTKLIQEKQ</sequence>
<dbReference type="STRING" id="240176.A8NYJ4"/>
<feature type="transmembrane region" description="Helical" evidence="1">
    <location>
        <begin position="226"/>
        <end position="243"/>
    </location>
</feature>
<gene>
    <name evidence="3" type="ORF">CC1G_01355</name>
</gene>
<feature type="transmembrane region" description="Helical" evidence="1">
    <location>
        <begin position="329"/>
        <end position="347"/>
    </location>
</feature>